<dbReference type="InterPro" id="IPR003797">
    <property type="entry name" value="DegV"/>
</dbReference>
<dbReference type="PANTHER" id="PTHR33434:SF2">
    <property type="entry name" value="FATTY ACID-BINDING PROTEIN TM_1468"/>
    <property type="match status" value="1"/>
</dbReference>
<dbReference type="InterPro" id="IPR050270">
    <property type="entry name" value="DegV_domain_contain"/>
</dbReference>
<organism evidence="2 3">
    <name type="scientific">Agathobaculum butyriciproducens</name>
    <dbReference type="NCBI Taxonomy" id="1628085"/>
    <lineage>
        <taxon>Bacteria</taxon>
        <taxon>Bacillati</taxon>
        <taxon>Bacillota</taxon>
        <taxon>Clostridia</taxon>
        <taxon>Eubacteriales</taxon>
        <taxon>Butyricicoccaceae</taxon>
        <taxon>Agathobaculum</taxon>
    </lineage>
</organism>
<dbReference type="Gene3D" id="3.30.1180.10">
    <property type="match status" value="1"/>
</dbReference>
<dbReference type="InterPro" id="IPR043168">
    <property type="entry name" value="DegV_C"/>
</dbReference>
<dbReference type="AlphaFoldDB" id="A0AAW4VXX9"/>
<reference evidence="2 3" key="1">
    <citation type="submission" date="2021-10" db="EMBL/GenBank/DDBJ databases">
        <title>Anaerobic single-cell dispensing facilitates the cultivation of human gut bacteria.</title>
        <authorList>
            <person name="Afrizal A."/>
        </authorList>
    </citation>
    <scope>NUCLEOTIDE SEQUENCE [LARGE SCALE GENOMIC DNA]</scope>
    <source>
        <strain evidence="2 3">CLA-AA-H270</strain>
    </source>
</reference>
<sequence>MNWNIITDSSCDLLPSTSPDGRIRLTSVPFTIRIGERDFVDDEHLDTLEMLSAMEQERSAGHTSCPTPDAWLAQFEQADCAIAITISSQLSGSMNSALAARDMALEKDPDKKILILDSLSTGPEVLLCVKEIERLIRHGLSFDDIAAHARDFLQKTKILFALSSFDNLIKNGRIHRLTGMLAKALGIWGIGSGSDEGKIAFESKARGAKKVVQTLVSTMKEHGFIGGNVAISHCDNLALAQTLKNSILDIWENTSIEILPTRGLCSYYAERGGLIVSY</sequence>
<keyword evidence="3" id="KW-1185">Reference proteome</keyword>
<dbReference type="GO" id="GO:0008289">
    <property type="term" value="F:lipid binding"/>
    <property type="evidence" value="ECO:0007669"/>
    <property type="project" value="UniProtKB-KW"/>
</dbReference>
<dbReference type="Proteomes" id="UP001298753">
    <property type="component" value="Unassembled WGS sequence"/>
</dbReference>
<evidence type="ECO:0000313" key="3">
    <source>
        <dbReference type="Proteomes" id="UP001298753"/>
    </source>
</evidence>
<dbReference type="PROSITE" id="PS51482">
    <property type="entry name" value="DEGV"/>
    <property type="match status" value="1"/>
</dbReference>
<evidence type="ECO:0000256" key="1">
    <source>
        <dbReference type="ARBA" id="ARBA00023121"/>
    </source>
</evidence>
<dbReference type="NCBIfam" id="TIGR00762">
    <property type="entry name" value="DegV"/>
    <property type="match status" value="1"/>
</dbReference>
<dbReference type="RefSeq" id="WP_227601186.1">
    <property type="nucleotide sequence ID" value="NZ_JAJEPX010000057.1"/>
</dbReference>
<dbReference type="Gene3D" id="2.20.28.50">
    <property type="entry name" value="degv family protein"/>
    <property type="match status" value="1"/>
</dbReference>
<proteinExistence type="predicted"/>
<dbReference type="Gene3D" id="3.40.50.10440">
    <property type="entry name" value="Dihydroxyacetone kinase, domain 1"/>
    <property type="match status" value="1"/>
</dbReference>
<dbReference type="EMBL" id="JAJEPX010000057">
    <property type="protein sequence ID" value="MCC2177804.1"/>
    <property type="molecule type" value="Genomic_DNA"/>
</dbReference>
<protein>
    <submittedName>
        <fullName evidence="2">DegV family protein</fullName>
    </submittedName>
</protein>
<keyword evidence="1" id="KW-0446">Lipid-binding</keyword>
<dbReference type="GeneID" id="98659052"/>
<accession>A0AAW4VXX9</accession>
<dbReference type="SUPFAM" id="SSF82549">
    <property type="entry name" value="DAK1/DegV-like"/>
    <property type="match status" value="1"/>
</dbReference>
<name>A0AAW4VXX9_9FIRM</name>
<evidence type="ECO:0000313" key="2">
    <source>
        <dbReference type="EMBL" id="MCC2177804.1"/>
    </source>
</evidence>
<comment type="caution">
    <text evidence="2">The sequence shown here is derived from an EMBL/GenBank/DDBJ whole genome shotgun (WGS) entry which is preliminary data.</text>
</comment>
<gene>
    <name evidence="2" type="ORF">LKD22_11840</name>
</gene>
<dbReference type="PANTHER" id="PTHR33434">
    <property type="entry name" value="DEGV DOMAIN-CONTAINING PROTEIN DR_1986-RELATED"/>
    <property type="match status" value="1"/>
</dbReference>
<dbReference type="Pfam" id="PF02645">
    <property type="entry name" value="DegV"/>
    <property type="match status" value="1"/>
</dbReference>